<dbReference type="RefSeq" id="WP_204653673.1">
    <property type="nucleotide sequence ID" value="NZ_JAFBFD010000012.1"/>
</dbReference>
<reference evidence="2" key="1">
    <citation type="journal article" date="2019" name="Int. J. Syst. Evol. Microbiol.">
        <title>The Global Catalogue of Microorganisms (GCM) 10K type strain sequencing project: providing services to taxonomists for standard genome sequencing and annotation.</title>
        <authorList>
            <consortium name="The Broad Institute Genomics Platform"/>
            <consortium name="The Broad Institute Genome Sequencing Center for Infectious Disease"/>
            <person name="Wu L."/>
            <person name="Ma J."/>
        </authorList>
    </citation>
    <scope>NUCLEOTIDE SEQUENCE [LARGE SCALE GENOMIC DNA]</scope>
    <source>
        <strain evidence="2">CGMCC 1.19032</strain>
    </source>
</reference>
<accession>A0ABV9MYC4</accession>
<dbReference type="EMBL" id="JBHSGS010000057">
    <property type="protein sequence ID" value="MFC4720149.1"/>
    <property type="molecule type" value="Genomic_DNA"/>
</dbReference>
<dbReference type="Proteomes" id="UP001595969">
    <property type="component" value="Unassembled WGS sequence"/>
</dbReference>
<keyword evidence="2" id="KW-1185">Reference proteome</keyword>
<sequence>MNEIYKEIIKSSVINAIPGYSLAKIMSNLSVDIANNMMNTSDSEQEVQKNLQTRWLYRISRDPIENKELRKGITNELGYLKDSNLEEAVYWGVQFIHDKNEVED</sequence>
<protein>
    <submittedName>
        <fullName evidence="1">Uncharacterized protein</fullName>
    </submittedName>
</protein>
<evidence type="ECO:0000313" key="1">
    <source>
        <dbReference type="EMBL" id="MFC4720149.1"/>
    </source>
</evidence>
<evidence type="ECO:0000313" key="2">
    <source>
        <dbReference type="Proteomes" id="UP001595969"/>
    </source>
</evidence>
<name>A0ABV9MYC4_9ENTE</name>
<gene>
    <name evidence="1" type="ORF">ACFO5I_10465</name>
</gene>
<comment type="caution">
    <text evidence="1">The sequence shown here is derived from an EMBL/GenBank/DDBJ whole genome shotgun (WGS) entry which is preliminary data.</text>
</comment>
<organism evidence="1 2">
    <name type="scientific">Enterococcus lemanii</name>
    <dbReference type="NCBI Taxonomy" id="1159752"/>
    <lineage>
        <taxon>Bacteria</taxon>
        <taxon>Bacillati</taxon>
        <taxon>Bacillota</taxon>
        <taxon>Bacilli</taxon>
        <taxon>Lactobacillales</taxon>
        <taxon>Enterococcaceae</taxon>
        <taxon>Enterococcus</taxon>
    </lineage>
</organism>
<proteinExistence type="predicted"/>